<dbReference type="InterPro" id="IPR058031">
    <property type="entry name" value="AAA_lid_NorR"/>
</dbReference>
<organism evidence="15 16">
    <name type="scientific">Nitrospirillum amazonense</name>
    <dbReference type="NCBI Taxonomy" id="28077"/>
    <lineage>
        <taxon>Bacteria</taxon>
        <taxon>Pseudomonadati</taxon>
        <taxon>Pseudomonadota</taxon>
        <taxon>Alphaproteobacteria</taxon>
        <taxon>Rhodospirillales</taxon>
        <taxon>Azospirillaceae</taxon>
        <taxon>Nitrospirillum</taxon>
    </lineage>
</organism>
<evidence type="ECO:0000256" key="6">
    <source>
        <dbReference type="ARBA" id="ARBA00023012"/>
    </source>
</evidence>
<dbReference type="RefSeq" id="WP_145749460.1">
    <property type="nucleotide sequence ID" value="NZ_VITN01000004.1"/>
</dbReference>
<keyword evidence="9 12" id="KW-0010">Activator</keyword>
<dbReference type="AlphaFoldDB" id="A0A560FJM5"/>
<evidence type="ECO:0000259" key="14">
    <source>
        <dbReference type="PROSITE" id="PS50045"/>
    </source>
</evidence>
<keyword evidence="8 12" id="KW-0238">DNA-binding</keyword>
<evidence type="ECO:0000256" key="8">
    <source>
        <dbReference type="ARBA" id="ARBA00023125"/>
    </source>
</evidence>
<feature type="region of interest" description="Disordered" evidence="13">
    <location>
        <begin position="1"/>
        <end position="26"/>
    </location>
</feature>
<evidence type="ECO:0000256" key="11">
    <source>
        <dbReference type="ARBA" id="ARBA00023231"/>
    </source>
</evidence>
<evidence type="ECO:0000313" key="15">
    <source>
        <dbReference type="EMBL" id="TWB21798.1"/>
    </source>
</evidence>
<dbReference type="InterPro" id="IPR027417">
    <property type="entry name" value="P-loop_NTPase"/>
</dbReference>
<dbReference type="PROSITE" id="PS50045">
    <property type="entry name" value="SIGMA54_INTERACT_4"/>
    <property type="match status" value="1"/>
</dbReference>
<dbReference type="InterPro" id="IPR029016">
    <property type="entry name" value="GAF-like_dom_sf"/>
</dbReference>
<dbReference type="GO" id="GO:0005524">
    <property type="term" value="F:ATP binding"/>
    <property type="evidence" value="ECO:0007669"/>
    <property type="project" value="UniProtKB-KW"/>
</dbReference>
<dbReference type="Proteomes" id="UP000319859">
    <property type="component" value="Unassembled WGS sequence"/>
</dbReference>
<dbReference type="GO" id="GO:0009399">
    <property type="term" value="P:nitrogen fixation"/>
    <property type="evidence" value="ECO:0007669"/>
    <property type="project" value="UniProtKB-UniRule"/>
</dbReference>
<comment type="subunit">
    <text evidence="2 12">Interacts with sigma-54.</text>
</comment>
<sequence length="589" mass="64261">MPMTGSASHASATSSPPSAADRSRAGEFSSRAEIALHGVYEISKILAVPTRLETTLSNVLALLSSFLEMHHGIIALLGDDGSPQVVVGLGWTEKNAKSHFDRLPERAIGQIVTTQMPVVVENVADNPLFDDWSAVEWGAGSRVSFIGVPIKERDRVIGTLTLDRTWEGKATFRLDEDVRFLVMIANLVGQTVRLHDLIGRDRERLMSAQRRLEKELIETARPEREVRPQGIVGDSPAIRAVIDKIKIVARSHSTVLLRGESGTGKELFARATHDLSPRSGGPFVKLNCAALPESMLESELFGHEKGAFTGALSLRKGRFELAHGGTLFLDEIGEISAAFQAKLLRVLQEGEFERVGGSRTLKVDVRLVAATNKNLEEAVARGQFRADLYYRINVVSIFLPAVRDRREDITLLAREFLKRFNEEHGTRKSLTGSAYAVLESCYFPGNVRELENCVRRTATLSRDAGIIADDFACRHDECLSSTLWKGAIGPGSAFKIMSRPSAPTPLPLRQPVPVEPAAALGDGDGPPATCPQAGTCAAAQGDGLSERDRLIQAMEMAGWVQAKAARLLNLTPRQVGYALIKHNIPVKKF</sequence>
<dbReference type="InterPro" id="IPR003593">
    <property type="entry name" value="AAA+_ATPase"/>
</dbReference>
<protein>
    <recommendedName>
        <fullName evidence="3 12">Nif-specific regulatory protein</fullName>
    </recommendedName>
</protein>
<dbReference type="SMART" id="SM00065">
    <property type="entry name" value="GAF"/>
    <property type="match status" value="1"/>
</dbReference>
<dbReference type="PROSITE" id="PS00675">
    <property type="entry name" value="SIGMA54_INTERACT_1"/>
    <property type="match status" value="1"/>
</dbReference>
<dbReference type="InterPro" id="IPR002197">
    <property type="entry name" value="HTH_Fis"/>
</dbReference>
<comment type="function">
    <text evidence="1 12">Required for activation of most nif operons, which are directly involved in nitrogen fixation.</text>
</comment>
<dbReference type="InterPro" id="IPR002078">
    <property type="entry name" value="Sigma_54_int"/>
</dbReference>
<keyword evidence="10 12" id="KW-0804">Transcription</keyword>
<dbReference type="SUPFAM" id="SSF52540">
    <property type="entry name" value="P-loop containing nucleoside triphosphate hydrolases"/>
    <property type="match status" value="1"/>
</dbReference>
<evidence type="ECO:0000256" key="1">
    <source>
        <dbReference type="ARBA" id="ARBA00002167"/>
    </source>
</evidence>
<gene>
    <name evidence="15" type="ORF">FBZ89_10446</name>
</gene>
<proteinExistence type="predicted"/>
<dbReference type="FunFam" id="3.40.50.300:FF:000006">
    <property type="entry name" value="DNA-binding transcriptional regulator NtrC"/>
    <property type="match status" value="1"/>
</dbReference>
<accession>A0A560FJM5</accession>
<evidence type="ECO:0000256" key="4">
    <source>
        <dbReference type="ARBA" id="ARBA00022741"/>
    </source>
</evidence>
<keyword evidence="7 12" id="KW-0805">Transcription regulation</keyword>
<dbReference type="EMBL" id="VITN01000004">
    <property type="protein sequence ID" value="TWB21798.1"/>
    <property type="molecule type" value="Genomic_DNA"/>
</dbReference>
<dbReference type="PROSITE" id="PS00676">
    <property type="entry name" value="SIGMA54_INTERACT_2"/>
    <property type="match status" value="1"/>
</dbReference>
<name>A0A560FJM5_9PROT</name>
<dbReference type="InterPro" id="IPR010113">
    <property type="entry name" value="Nif-specific_regulatory_prot"/>
</dbReference>
<dbReference type="GO" id="GO:0043565">
    <property type="term" value="F:sequence-specific DNA binding"/>
    <property type="evidence" value="ECO:0007669"/>
    <property type="project" value="InterPro"/>
</dbReference>
<evidence type="ECO:0000256" key="13">
    <source>
        <dbReference type="SAM" id="MobiDB-lite"/>
    </source>
</evidence>
<dbReference type="Gene3D" id="1.10.8.60">
    <property type="match status" value="1"/>
</dbReference>
<dbReference type="InterPro" id="IPR025662">
    <property type="entry name" value="Sigma_54_int_dom_ATP-bd_1"/>
</dbReference>
<dbReference type="GO" id="GO:0000160">
    <property type="term" value="P:phosphorelay signal transduction system"/>
    <property type="evidence" value="ECO:0007669"/>
    <property type="project" value="UniProtKB-UniRule"/>
</dbReference>
<evidence type="ECO:0000256" key="3">
    <source>
        <dbReference type="ARBA" id="ARBA00015308"/>
    </source>
</evidence>
<dbReference type="Pfam" id="PF00158">
    <property type="entry name" value="Sigma54_activat"/>
    <property type="match status" value="1"/>
</dbReference>
<dbReference type="Gene3D" id="3.40.50.300">
    <property type="entry name" value="P-loop containing nucleotide triphosphate hydrolases"/>
    <property type="match status" value="1"/>
</dbReference>
<dbReference type="Pfam" id="PF02954">
    <property type="entry name" value="HTH_8"/>
    <property type="match status" value="1"/>
</dbReference>
<dbReference type="GO" id="GO:0003700">
    <property type="term" value="F:DNA-binding transcription factor activity"/>
    <property type="evidence" value="ECO:0007669"/>
    <property type="project" value="UniProtKB-UniRule"/>
</dbReference>
<evidence type="ECO:0000256" key="9">
    <source>
        <dbReference type="ARBA" id="ARBA00023159"/>
    </source>
</evidence>
<evidence type="ECO:0000256" key="10">
    <source>
        <dbReference type="ARBA" id="ARBA00023163"/>
    </source>
</evidence>
<dbReference type="CDD" id="cd00009">
    <property type="entry name" value="AAA"/>
    <property type="match status" value="1"/>
</dbReference>
<dbReference type="InterPro" id="IPR025943">
    <property type="entry name" value="Sigma_54_int_dom_ATP-bd_2"/>
</dbReference>
<keyword evidence="4" id="KW-0547">Nucleotide-binding</keyword>
<dbReference type="SUPFAM" id="SSF55781">
    <property type="entry name" value="GAF domain-like"/>
    <property type="match status" value="1"/>
</dbReference>
<evidence type="ECO:0000313" key="16">
    <source>
        <dbReference type="Proteomes" id="UP000319859"/>
    </source>
</evidence>
<dbReference type="NCBIfam" id="TIGR01817">
    <property type="entry name" value="nifA"/>
    <property type="match status" value="1"/>
</dbReference>
<evidence type="ECO:0000256" key="5">
    <source>
        <dbReference type="ARBA" id="ARBA00022840"/>
    </source>
</evidence>
<dbReference type="Gene3D" id="1.10.10.60">
    <property type="entry name" value="Homeodomain-like"/>
    <property type="match status" value="1"/>
</dbReference>
<dbReference type="Gene3D" id="3.30.450.40">
    <property type="match status" value="1"/>
</dbReference>
<dbReference type="OrthoDB" id="9770562at2"/>
<feature type="compositionally biased region" description="Low complexity" evidence="13">
    <location>
        <begin position="1"/>
        <end position="20"/>
    </location>
</feature>
<evidence type="ECO:0000256" key="12">
    <source>
        <dbReference type="RuleBase" id="RU368029"/>
    </source>
</evidence>
<evidence type="ECO:0000256" key="2">
    <source>
        <dbReference type="ARBA" id="ARBA00011135"/>
    </source>
</evidence>
<dbReference type="PROSITE" id="PS00688">
    <property type="entry name" value="SIGMA54_INTERACT_3"/>
    <property type="match status" value="1"/>
</dbReference>
<dbReference type="InterPro" id="IPR003018">
    <property type="entry name" value="GAF"/>
</dbReference>
<dbReference type="PANTHER" id="PTHR32071">
    <property type="entry name" value="TRANSCRIPTIONAL REGULATORY PROTEIN"/>
    <property type="match status" value="1"/>
</dbReference>
<dbReference type="InterPro" id="IPR025944">
    <property type="entry name" value="Sigma_54_int_dom_CS"/>
</dbReference>
<reference evidence="15 16" key="1">
    <citation type="submission" date="2019-06" db="EMBL/GenBank/DDBJ databases">
        <title>Genomic Encyclopedia of Type Strains, Phase IV (KMG-V): Genome sequencing to study the core and pangenomes of soil and plant-associated prokaryotes.</title>
        <authorList>
            <person name="Whitman W."/>
        </authorList>
    </citation>
    <scope>NUCLEOTIDE SEQUENCE [LARGE SCALE GENOMIC DNA]</scope>
    <source>
        <strain evidence="15 16">BR 11880</strain>
    </source>
</reference>
<dbReference type="Pfam" id="PF01590">
    <property type="entry name" value="GAF"/>
    <property type="match status" value="1"/>
</dbReference>
<keyword evidence="5" id="KW-0067">ATP-binding</keyword>
<keyword evidence="6 12" id="KW-0902">Two-component regulatory system</keyword>
<dbReference type="PRINTS" id="PR01590">
    <property type="entry name" value="HTHFIS"/>
</dbReference>
<evidence type="ECO:0000256" key="7">
    <source>
        <dbReference type="ARBA" id="ARBA00023015"/>
    </source>
</evidence>
<keyword evidence="11 12" id="KW-0535">Nitrogen fixation</keyword>
<dbReference type="SMART" id="SM00382">
    <property type="entry name" value="AAA"/>
    <property type="match status" value="1"/>
</dbReference>
<feature type="domain" description="Sigma-54 factor interaction" evidence="14">
    <location>
        <begin position="231"/>
        <end position="459"/>
    </location>
</feature>
<dbReference type="PANTHER" id="PTHR32071:SF117">
    <property type="entry name" value="PTS-DEPENDENT DIHYDROXYACETONE KINASE OPERON REGULATORY PROTEIN-RELATED"/>
    <property type="match status" value="1"/>
</dbReference>
<dbReference type="Pfam" id="PF25601">
    <property type="entry name" value="AAA_lid_14"/>
    <property type="match status" value="1"/>
</dbReference>
<comment type="caution">
    <text evidence="15">The sequence shown here is derived from an EMBL/GenBank/DDBJ whole genome shotgun (WGS) entry which is preliminary data.</text>
</comment>